<keyword evidence="3" id="KW-1185">Reference proteome</keyword>
<organism evidence="2 3">
    <name type="scientific">Corynespora cassiicola Philippines</name>
    <dbReference type="NCBI Taxonomy" id="1448308"/>
    <lineage>
        <taxon>Eukaryota</taxon>
        <taxon>Fungi</taxon>
        <taxon>Dikarya</taxon>
        <taxon>Ascomycota</taxon>
        <taxon>Pezizomycotina</taxon>
        <taxon>Dothideomycetes</taxon>
        <taxon>Pleosporomycetidae</taxon>
        <taxon>Pleosporales</taxon>
        <taxon>Corynesporascaceae</taxon>
        <taxon>Corynespora</taxon>
    </lineage>
</organism>
<dbReference type="Proteomes" id="UP000240883">
    <property type="component" value="Unassembled WGS sequence"/>
</dbReference>
<feature type="region of interest" description="Disordered" evidence="1">
    <location>
        <begin position="67"/>
        <end position="100"/>
    </location>
</feature>
<proteinExistence type="predicted"/>
<protein>
    <submittedName>
        <fullName evidence="2">Uncharacterized protein</fullName>
    </submittedName>
</protein>
<reference evidence="2 3" key="1">
    <citation type="journal article" date="2018" name="Front. Microbiol.">
        <title>Genome-Wide Analysis of Corynespora cassiicola Leaf Fall Disease Putative Effectors.</title>
        <authorList>
            <person name="Lopez D."/>
            <person name="Ribeiro S."/>
            <person name="Label P."/>
            <person name="Fumanal B."/>
            <person name="Venisse J.S."/>
            <person name="Kohler A."/>
            <person name="de Oliveira R.R."/>
            <person name="Labutti K."/>
            <person name="Lipzen A."/>
            <person name="Lail K."/>
            <person name="Bauer D."/>
            <person name="Ohm R.A."/>
            <person name="Barry K.W."/>
            <person name="Spatafora J."/>
            <person name="Grigoriev I.V."/>
            <person name="Martin F.M."/>
            <person name="Pujade-Renaud V."/>
        </authorList>
    </citation>
    <scope>NUCLEOTIDE SEQUENCE [LARGE SCALE GENOMIC DNA]</scope>
    <source>
        <strain evidence="2 3">Philippines</strain>
    </source>
</reference>
<accession>A0A2T2NRG1</accession>
<evidence type="ECO:0000313" key="3">
    <source>
        <dbReference type="Proteomes" id="UP000240883"/>
    </source>
</evidence>
<name>A0A2T2NRG1_CORCC</name>
<evidence type="ECO:0000256" key="1">
    <source>
        <dbReference type="SAM" id="MobiDB-lite"/>
    </source>
</evidence>
<gene>
    <name evidence="2" type="ORF">BS50DRAFT_354135</name>
</gene>
<dbReference type="EMBL" id="KZ678134">
    <property type="protein sequence ID" value="PSN67984.1"/>
    <property type="molecule type" value="Genomic_DNA"/>
</dbReference>
<evidence type="ECO:0000313" key="2">
    <source>
        <dbReference type="EMBL" id="PSN67984.1"/>
    </source>
</evidence>
<sequence>MCFITCYGSLPVWIRYEADSPSLINVEDVMWRSPPPTPEIWKAPHRENPLDVDTIKSRHTLTVSHAPYTASRKPTTASPAHGFSGTGHVQQPRHRTDSHRQSTLLLISLSSRPGGACETC</sequence>
<dbReference type="AlphaFoldDB" id="A0A2T2NRG1"/>